<name>A0A2A2KA54_9BILA</name>
<keyword evidence="1" id="KW-0732">Signal</keyword>
<accession>A0A2A2KA54</accession>
<dbReference type="EMBL" id="LIAE01007212">
    <property type="protein sequence ID" value="PAV81028.1"/>
    <property type="molecule type" value="Genomic_DNA"/>
</dbReference>
<dbReference type="Proteomes" id="UP000218231">
    <property type="component" value="Unassembled WGS sequence"/>
</dbReference>
<sequence>MQSTTTMILFATLATIVLSAKLLKPGDSENDIEIVGPCVNLKCPDSYACNNINQCTRPRPKIRPNSEPIGPCVNLMCPSKHVCKHTDDKCYPIL</sequence>
<protein>
    <recommendedName>
        <fullName evidence="5">CC domain-containing protein</fullName>
    </recommendedName>
</protein>
<keyword evidence="4" id="KW-1185">Reference proteome</keyword>
<reference evidence="2 4" key="1">
    <citation type="journal article" date="2017" name="Curr. Biol.">
        <title>Genome architecture and evolution of a unichromosomal asexual nematode.</title>
        <authorList>
            <person name="Fradin H."/>
            <person name="Zegar C."/>
            <person name="Gutwein M."/>
            <person name="Lucas J."/>
            <person name="Kovtun M."/>
            <person name="Corcoran D."/>
            <person name="Baugh L.R."/>
            <person name="Kiontke K."/>
            <person name="Gunsalus K."/>
            <person name="Fitch D.H."/>
            <person name="Piano F."/>
        </authorList>
    </citation>
    <scope>NUCLEOTIDE SEQUENCE [LARGE SCALE GENOMIC DNA]</scope>
    <source>
        <strain evidence="2">PF1309</strain>
    </source>
</reference>
<evidence type="ECO:0000313" key="3">
    <source>
        <dbReference type="EMBL" id="PAV81028.1"/>
    </source>
</evidence>
<evidence type="ECO:0008006" key="5">
    <source>
        <dbReference type="Google" id="ProtNLM"/>
    </source>
</evidence>
<gene>
    <name evidence="3" type="ORF">WR25_06209</name>
    <name evidence="2" type="ORF">WR25_23032</name>
</gene>
<evidence type="ECO:0000313" key="4">
    <source>
        <dbReference type="Proteomes" id="UP000218231"/>
    </source>
</evidence>
<dbReference type="AlphaFoldDB" id="A0A2A2KA54"/>
<dbReference type="EMBL" id="LIAE01009207">
    <property type="protein sequence ID" value="PAV70817.1"/>
    <property type="molecule type" value="Genomic_DNA"/>
</dbReference>
<dbReference type="OrthoDB" id="5791889at2759"/>
<evidence type="ECO:0000256" key="1">
    <source>
        <dbReference type="SAM" id="SignalP"/>
    </source>
</evidence>
<feature type="chain" id="PRO_5013507732" description="CC domain-containing protein" evidence="1">
    <location>
        <begin position="20"/>
        <end position="94"/>
    </location>
</feature>
<proteinExistence type="predicted"/>
<evidence type="ECO:0000313" key="2">
    <source>
        <dbReference type="EMBL" id="PAV70817.1"/>
    </source>
</evidence>
<comment type="caution">
    <text evidence="2">The sequence shown here is derived from an EMBL/GenBank/DDBJ whole genome shotgun (WGS) entry which is preliminary data.</text>
</comment>
<organism evidence="2 4">
    <name type="scientific">Diploscapter pachys</name>
    <dbReference type="NCBI Taxonomy" id="2018661"/>
    <lineage>
        <taxon>Eukaryota</taxon>
        <taxon>Metazoa</taxon>
        <taxon>Ecdysozoa</taxon>
        <taxon>Nematoda</taxon>
        <taxon>Chromadorea</taxon>
        <taxon>Rhabditida</taxon>
        <taxon>Rhabditina</taxon>
        <taxon>Rhabditomorpha</taxon>
        <taxon>Rhabditoidea</taxon>
        <taxon>Rhabditidae</taxon>
        <taxon>Diploscapter</taxon>
    </lineage>
</organism>
<feature type="signal peptide" evidence="1">
    <location>
        <begin position="1"/>
        <end position="19"/>
    </location>
</feature>